<evidence type="ECO:0000256" key="2">
    <source>
        <dbReference type="SAM" id="MobiDB-lite"/>
    </source>
</evidence>
<evidence type="ECO:0000313" key="4">
    <source>
        <dbReference type="Proteomes" id="UP000674318"/>
    </source>
</evidence>
<protein>
    <submittedName>
        <fullName evidence="3">Uncharacterized protein</fullName>
    </submittedName>
</protein>
<comment type="caution">
    <text evidence="3">The sequence shown here is derived from an EMBL/GenBank/DDBJ whole genome shotgun (WGS) entry which is preliminary data.</text>
</comment>
<feature type="coiled-coil region" evidence="1">
    <location>
        <begin position="359"/>
        <end position="399"/>
    </location>
</feature>
<feature type="region of interest" description="Disordered" evidence="2">
    <location>
        <begin position="203"/>
        <end position="240"/>
    </location>
</feature>
<dbReference type="AlphaFoldDB" id="A0A836LEZ7"/>
<keyword evidence="4" id="KW-1185">Reference proteome</keyword>
<accession>A0A836LEZ7</accession>
<proteinExistence type="predicted"/>
<feature type="coiled-coil region" evidence="1">
    <location>
        <begin position="139"/>
        <end position="169"/>
    </location>
</feature>
<evidence type="ECO:0000256" key="1">
    <source>
        <dbReference type="SAM" id="Coils"/>
    </source>
</evidence>
<evidence type="ECO:0000313" key="3">
    <source>
        <dbReference type="EMBL" id="KAG5509811.1"/>
    </source>
</evidence>
<dbReference type="EMBL" id="JAFJZO010000012">
    <property type="protein sequence ID" value="KAG5509811.1"/>
    <property type="molecule type" value="Genomic_DNA"/>
</dbReference>
<feature type="compositionally biased region" description="Basic and acidic residues" evidence="2">
    <location>
        <begin position="228"/>
        <end position="240"/>
    </location>
</feature>
<name>A0A836LEZ7_9TRYP</name>
<dbReference type="KEGG" id="phet:94293470"/>
<dbReference type="Proteomes" id="UP000674318">
    <property type="component" value="Unassembled WGS sequence"/>
</dbReference>
<dbReference type="GeneID" id="94293470"/>
<feature type="region of interest" description="Disordered" evidence="2">
    <location>
        <begin position="308"/>
        <end position="330"/>
    </location>
</feature>
<keyword evidence="1" id="KW-0175">Coiled coil</keyword>
<organism evidence="3 4">
    <name type="scientific">Porcisia hertigi</name>
    <dbReference type="NCBI Taxonomy" id="2761500"/>
    <lineage>
        <taxon>Eukaryota</taxon>
        <taxon>Discoba</taxon>
        <taxon>Euglenozoa</taxon>
        <taxon>Kinetoplastea</taxon>
        <taxon>Metakinetoplastina</taxon>
        <taxon>Trypanosomatida</taxon>
        <taxon>Trypanosomatidae</taxon>
        <taxon>Leishmaniinae</taxon>
        <taxon>Porcisia</taxon>
    </lineage>
</organism>
<feature type="compositionally biased region" description="Polar residues" evidence="2">
    <location>
        <begin position="314"/>
        <end position="328"/>
    </location>
</feature>
<gene>
    <name evidence="3" type="ORF">JKF63_07455</name>
</gene>
<dbReference type="OrthoDB" id="267907at2759"/>
<sequence>MSAEFSLLQHLGVNVDKCDIPDRVAPRPSSEKETLRVWAPTQHPPSKCGAPEKARVVLEKGRMGAHHRYADPTGEVLLGCKNGAEVQCIVYNSRVPSVYGVNKQLAERKKAEREREKSPAEVGSGLQIGRDEAKREEARRQLLLELHRCNQERARLKKEEELRERARRIAHERSFLEYNASRAIPRGEKVLQDGALRQAVAEVSPRREEDGGAGTHANVRGASTPWNSKDDDDRRRSAVAERARQLAEENLRVAEQRRVERKAQEEADRRRAQAEIAKLQWHLAEEHARDVERQRSDAEEMRSALETARERQCRGNTADSHRQASPSGSLFDEVERREREGAIRARQKLVEDMAFNVQMAAQKRESEQAERERERQYAAERARAELESFQRDVARAREKRWQERLRLQEAVEAAAKKRQKHADAARLREPSVEPLLFWPAAQSPRSEEAKKAEARRFHEDLQRQAEKKVKDRAREREAERAIDRALVEYDTRSAQETLAHKYKGAKEKAENFRRALEAQIALKRAGSEGEERPRAPMNVTHVPATQAMIRYLCPVTGRLLPASAYDFGALRGRSRQRI</sequence>
<reference evidence="3 4" key="1">
    <citation type="submission" date="2021-02" db="EMBL/GenBank/DDBJ databases">
        <title>Porcisia hertigi Genome sequencing and assembly.</title>
        <authorList>
            <person name="Almutairi H."/>
            <person name="Gatherer D."/>
        </authorList>
    </citation>
    <scope>NUCLEOTIDE SEQUENCE [LARGE SCALE GENOMIC DNA]</scope>
    <source>
        <strain evidence="3 4">C119</strain>
    </source>
</reference>
<dbReference type="RefSeq" id="XP_067758818.1">
    <property type="nucleotide sequence ID" value="XM_067903393.1"/>
</dbReference>